<protein>
    <submittedName>
        <fullName evidence="1">Uncharacterized protein</fullName>
    </submittedName>
</protein>
<keyword evidence="2" id="KW-1185">Reference proteome</keyword>
<name>A0ABW5M9V4_9BACT</name>
<evidence type="ECO:0000313" key="1">
    <source>
        <dbReference type="EMBL" id="MFD2573444.1"/>
    </source>
</evidence>
<dbReference type="RefSeq" id="WP_381526127.1">
    <property type="nucleotide sequence ID" value="NZ_JBHULN010000018.1"/>
</dbReference>
<gene>
    <name evidence="1" type="ORF">ACFSUS_22580</name>
</gene>
<sequence length="409" mass="44702">MRINKWALLLRYKELERERLAREAEAETFADGGPAKPKKPLPVSPVVAASSTATTTPANLFQMRRDNLASIQQQTAANQPQLKPTGYVPQAVKQGYVKKQAWEEFEDKALNIADKAAYAMPIPVVGEVIGGISAGVMAGIKGARTLQDIKQGDYGSAALNLGGVAFATAGGLAAKPLTTMRKIAFRPTYANNVAQAEADAGGEWARSWFKGRAEASMGGLTPSDAIKSQAIKRPVVTDSKTWRNLLLSERIDGVYSPIGNFAVISPNTTYPKSTAVHEATHQFQNAMKSNSAMREGLATIKREIPVRDGRMTSYDRYWTKPVEVHSRLMELRHALGYKPNEFITSERFAKDVTDYMGKSTSWDNPVAGFDNFMWQKQAVNWLNNVPSVALPVAAGSVATGAYYNANKRQ</sequence>
<organism evidence="1 2">
    <name type="scientific">Spirosoma soli</name>
    <dbReference type="NCBI Taxonomy" id="1770529"/>
    <lineage>
        <taxon>Bacteria</taxon>
        <taxon>Pseudomonadati</taxon>
        <taxon>Bacteroidota</taxon>
        <taxon>Cytophagia</taxon>
        <taxon>Cytophagales</taxon>
        <taxon>Cytophagaceae</taxon>
        <taxon>Spirosoma</taxon>
    </lineage>
</organism>
<accession>A0ABW5M9V4</accession>
<proteinExistence type="predicted"/>
<evidence type="ECO:0000313" key="2">
    <source>
        <dbReference type="Proteomes" id="UP001597469"/>
    </source>
</evidence>
<dbReference type="EMBL" id="JBHULN010000018">
    <property type="protein sequence ID" value="MFD2573444.1"/>
    <property type="molecule type" value="Genomic_DNA"/>
</dbReference>
<reference evidence="2" key="1">
    <citation type="journal article" date="2019" name="Int. J. Syst. Evol. Microbiol.">
        <title>The Global Catalogue of Microorganisms (GCM) 10K type strain sequencing project: providing services to taxonomists for standard genome sequencing and annotation.</title>
        <authorList>
            <consortium name="The Broad Institute Genomics Platform"/>
            <consortium name="The Broad Institute Genome Sequencing Center for Infectious Disease"/>
            <person name="Wu L."/>
            <person name="Ma J."/>
        </authorList>
    </citation>
    <scope>NUCLEOTIDE SEQUENCE [LARGE SCALE GENOMIC DNA]</scope>
    <source>
        <strain evidence="2">KCTC 42805</strain>
    </source>
</reference>
<dbReference type="Proteomes" id="UP001597469">
    <property type="component" value="Unassembled WGS sequence"/>
</dbReference>
<comment type="caution">
    <text evidence="1">The sequence shown here is derived from an EMBL/GenBank/DDBJ whole genome shotgun (WGS) entry which is preliminary data.</text>
</comment>